<gene>
    <name evidence="3" type="ORF">CWC19_02695</name>
    <name evidence="4" type="ORF">CWC20_06455</name>
</gene>
<evidence type="ECO:0000256" key="1">
    <source>
        <dbReference type="SAM" id="SignalP"/>
    </source>
</evidence>
<feature type="domain" description="Pyrroloquinoline quinone-dependent pyranose dehydrogenase beta-propeller" evidence="2">
    <location>
        <begin position="26"/>
        <end position="362"/>
    </location>
</feature>
<sequence length="369" mass="41141">MKYLVMLLACLLVPVTYAQSLLQQLSLPEGYEISYFAKYVDNARQMAVSPTGVVYVGSRKAGKVHALIDSDKDGKADRKIVLAQGLNMPSGLAMKGNDLFVAEVNRVIRFANIDKQLNATAKQFNYEVVFDELPSKRHHGWKFIRFADNGELLIPVGVACNVCTEDPKFGRIFSLDLETQKLTTIAQGVRNSVGFDTNPKTGKLWFSDNGRDMMGDDIPPDELNRVDTPQQHFGFPFVHGGSVLDPEFAKNKTLVDFQHFSAPKLALQAHVAPLGLHFYRGTHFPKVMHNKLFVAEHGSWNRSKKVGYRVMMATIKGGEVTAYEPFVSGFLSKEQTLGRPVAFAELADGSLLVSDDYANAVYRIRYNNK</sequence>
<dbReference type="PANTHER" id="PTHR33546:SF1">
    <property type="entry name" value="LARGE, MULTIFUNCTIONAL SECRETED PROTEIN"/>
    <property type="match status" value="1"/>
</dbReference>
<reference evidence="5 6" key="1">
    <citation type="submission" date="2018-01" db="EMBL/GenBank/DDBJ databases">
        <authorList>
            <person name="Paulsen S."/>
            <person name="Gram L.K."/>
        </authorList>
    </citation>
    <scope>NUCLEOTIDE SEQUENCE [LARGE SCALE GENOMIC DNA]</scope>
    <source>
        <strain evidence="3 6">S3790</strain>
        <strain evidence="4 5">S3895</strain>
    </source>
</reference>
<protein>
    <submittedName>
        <fullName evidence="3">Sorbosone dehydrogenase</fullName>
    </submittedName>
</protein>
<dbReference type="PANTHER" id="PTHR33546">
    <property type="entry name" value="LARGE, MULTIFUNCTIONAL SECRETED PROTEIN-RELATED"/>
    <property type="match status" value="1"/>
</dbReference>
<dbReference type="Proteomes" id="UP000307164">
    <property type="component" value="Unassembled WGS sequence"/>
</dbReference>
<evidence type="ECO:0000313" key="6">
    <source>
        <dbReference type="Proteomes" id="UP000307217"/>
    </source>
</evidence>
<dbReference type="RefSeq" id="WP_138589860.1">
    <property type="nucleotide sequence ID" value="NZ_PNBW01000032.1"/>
</dbReference>
<feature type="signal peptide" evidence="1">
    <location>
        <begin position="1"/>
        <end position="18"/>
    </location>
</feature>
<proteinExistence type="predicted"/>
<organism evidence="3 6">
    <name type="scientific">Pseudoalteromonas aurantia</name>
    <dbReference type="NCBI Taxonomy" id="43654"/>
    <lineage>
        <taxon>Bacteria</taxon>
        <taxon>Pseudomonadati</taxon>
        <taxon>Pseudomonadota</taxon>
        <taxon>Gammaproteobacteria</taxon>
        <taxon>Alteromonadales</taxon>
        <taxon>Pseudoalteromonadaceae</taxon>
        <taxon>Pseudoalteromonas</taxon>
    </lineage>
</organism>
<reference evidence="6" key="2">
    <citation type="submission" date="2019-06" db="EMBL/GenBank/DDBJ databases">
        <title>Co-occurence of chitin degradation, pigmentation and bioactivity in marine Pseudoalteromonas.</title>
        <authorList>
            <person name="Sonnenschein E.C."/>
            <person name="Bech P.K."/>
        </authorList>
    </citation>
    <scope>NUCLEOTIDE SEQUENCE [LARGE SCALE GENOMIC DNA]</scope>
    <source>
        <strain evidence="6">S3790</strain>
    </source>
</reference>
<dbReference type="EMBL" id="PNBW01000032">
    <property type="protein sequence ID" value="TMO76136.1"/>
    <property type="molecule type" value="Genomic_DNA"/>
</dbReference>
<evidence type="ECO:0000313" key="4">
    <source>
        <dbReference type="EMBL" id="TMO76136.1"/>
    </source>
</evidence>
<dbReference type="OrthoDB" id="9770043at2"/>
<dbReference type="Proteomes" id="UP000307217">
    <property type="component" value="Unassembled WGS sequence"/>
</dbReference>
<keyword evidence="1" id="KW-0732">Signal</keyword>
<name>A0A5S3VD20_9GAMM</name>
<dbReference type="InterPro" id="IPR011042">
    <property type="entry name" value="6-blade_b-propeller_TolB-like"/>
</dbReference>
<reference evidence="3" key="3">
    <citation type="submission" date="2019-09" db="EMBL/GenBank/DDBJ databases">
        <title>Co-occurence of chitin degradation, pigmentation and bioactivity in marine Pseudoalteromonas.</title>
        <authorList>
            <person name="Sonnenschein E.C."/>
            <person name="Bech P.K."/>
        </authorList>
    </citation>
    <scope>NUCLEOTIDE SEQUENCE</scope>
    <source>
        <strain evidence="3">S3790</strain>
        <strain evidence="4 5">S3895</strain>
    </source>
</reference>
<evidence type="ECO:0000313" key="5">
    <source>
        <dbReference type="Proteomes" id="UP000307164"/>
    </source>
</evidence>
<dbReference type="InterPro" id="IPR054539">
    <property type="entry name" value="Beta-prop_PDH"/>
</dbReference>
<dbReference type="EMBL" id="PNBX01000007">
    <property type="protein sequence ID" value="TMO70110.1"/>
    <property type="molecule type" value="Genomic_DNA"/>
</dbReference>
<dbReference type="Pfam" id="PF22807">
    <property type="entry name" value="TrAA12"/>
    <property type="match status" value="1"/>
</dbReference>
<evidence type="ECO:0000259" key="2">
    <source>
        <dbReference type="Pfam" id="PF22807"/>
    </source>
</evidence>
<dbReference type="SUPFAM" id="SSF50952">
    <property type="entry name" value="Soluble quinoprotein glucose dehydrogenase"/>
    <property type="match status" value="1"/>
</dbReference>
<comment type="caution">
    <text evidence="3">The sequence shown here is derived from an EMBL/GenBank/DDBJ whole genome shotgun (WGS) entry which is preliminary data.</text>
</comment>
<keyword evidence="5" id="KW-1185">Reference proteome</keyword>
<evidence type="ECO:0000313" key="3">
    <source>
        <dbReference type="EMBL" id="TMO70110.1"/>
    </source>
</evidence>
<accession>A0A5S3VD20</accession>
<dbReference type="AlphaFoldDB" id="A0A5S3VD20"/>
<dbReference type="Gene3D" id="2.120.10.30">
    <property type="entry name" value="TolB, C-terminal domain"/>
    <property type="match status" value="1"/>
</dbReference>
<feature type="chain" id="PRO_5024346655" evidence="1">
    <location>
        <begin position="19"/>
        <end position="369"/>
    </location>
</feature>
<dbReference type="InterPro" id="IPR011041">
    <property type="entry name" value="Quinoprot_gluc/sorb_DH_b-prop"/>
</dbReference>